<sequence length="174" mass="19255">MKIRYNFQHHFRLVSGLTGFAVFFALLAFVAADNSKGKLVYKGPKKVFNVDLQFARFVSGPDAFDDKKKIRRLIFTGTNIDSKIKSCDAMNCVDVHIEGLQVDLDAAPRLLYWVSLNGQLVQYSGTVVNETLSLTTDSKERLAGTLKFDQSAAGGPTVEVTFDAPLLKTFAKAR</sequence>
<dbReference type="AlphaFoldDB" id="A0A9E8NGV4"/>
<evidence type="ECO:0000313" key="1">
    <source>
        <dbReference type="EMBL" id="WAC14022.1"/>
    </source>
</evidence>
<protein>
    <submittedName>
        <fullName evidence="1">Uncharacterized protein</fullName>
    </submittedName>
</protein>
<dbReference type="Proteomes" id="UP001164653">
    <property type="component" value="Chromosome"/>
</dbReference>
<dbReference type="EMBL" id="CP112998">
    <property type="protein sequence ID" value="WAC14022.1"/>
    <property type="molecule type" value="Genomic_DNA"/>
</dbReference>
<evidence type="ECO:0000313" key="2">
    <source>
        <dbReference type="Proteomes" id="UP001164653"/>
    </source>
</evidence>
<dbReference type="KEGG" id="dpf:ON006_08675"/>
<reference evidence="1" key="1">
    <citation type="submission" date="2022-11" db="EMBL/GenBank/DDBJ databases">
        <title>Dyadobacter pollutisoli sp. nov., isolated from plastic dumped soil.</title>
        <authorList>
            <person name="Kim J.M."/>
            <person name="Kim K.R."/>
            <person name="Lee J.K."/>
            <person name="Hao L."/>
            <person name="Jeon C.O."/>
        </authorList>
    </citation>
    <scope>NUCLEOTIDE SEQUENCE</scope>
    <source>
        <strain evidence="1">U1</strain>
    </source>
</reference>
<gene>
    <name evidence="1" type="ORF">ON006_08675</name>
</gene>
<organism evidence="1 2">
    <name type="scientific">Dyadobacter pollutisoli</name>
    <dbReference type="NCBI Taxonomy" id="2910158"/>
    <lineage>
        <taxon>Bacteria</taxon>
        <taxon>Pseudomonadati</taxon>
        <taxon>Bacteroidota</taxon>
        <taxon>Cytophagia</taxon>
        <taxon>Cytophagales</taxon>
        <taxon>Spirosomataceae</taxon>
        <taxon>Dyadobacter</taxon>
    </lineage>
</organism>
<dbReference type="RefSeq" id="WP_244818871.1">
    <property type="nucleotide sequence ID" value="NZ_CP112998.1"/>
</dbReference>
<keyword evidence="2" id="KW-1185">Reference proteome</keyword>
<proteinExistence type="predicted"/>
<accession>A0A9E8NGV4</accession>
<name>A0A9E8NGV4_9BACT</name>